<feature type="transmembrane region" description="Helical" evidence="1">
    <location>
        <begin position="121"/>
        <end position="139"/>
    </location>
</feature>
<gene>
    <name evidence="2" type="ORF">FQ154_06470</name>
</gene>
<feature type="transmembrane region" description="Helical" evidence="1">
    <location>
        <begin position="208"/>
        <end position="230"/>
    </location>
</feature>
<protein>
    <submittedName>
        <fullName evidence="2">DUF4184 family protein</fullName>
    </submittedName>
</protein>
<feature type="transmembrane region" description="Helical" evidence="1">
    <location>
        <begin position="166"/>
        <end position="187"/>
    </location>
</feature>
<keyword evidence="1" id="KW-0812">Transmembrane</keyword>
<dbReference type="EMBL" id="VOBL01000005">
    <property type="protein sequence ID" value="KAA0977899.1"/>
    <property type="molecule type" value="Genomic_DNA"/>
</dbReference>
<feature type="transmembrane region" description="Helical" evidence="1">
    <location>
        <begin position="71"/>
        <end position="92"/>
    </location>
</feature>
<sequence length="283" mass="31171">MAWAMTQRFEDPLPFTLAHTAAVLPFLRQPVVPLALVAGAMAPDLPHFLQVLRSEHGWNAALLNGISSHQFAHMLTVGMPLALVLFGFLSLIKGPIRWALPESWFPVQSVLRMRPPTGGHMALWTFHSLLIGLLTHLVWDSFTHASGWVVLHVPSLSNEPLGGIPIFRLLQHGSSLAGMSILALWYIKMRRRSHRKVKTEVIEPRNARTMLLSLVVIVPAVAAAILGRGATPVIEDALSAELFLQIMILRGGAALIASLAIYGLLWHTVVMIRKFQATPMARV</sequence>
<evidence type="ECO:0000256" key="1">
    <source>
        <dbReference type="SAM" id="Phobius"/>
    </source>
</evidence>
<feature type="transmembrane region" description="Helical" evidence="1">
    <location>
        <begin position="242"/>
        <end position="265"/>
    </location>
</feature>
<reference evidence="2 3" key="1">
    <citation type="submission" date="2019-07" db="EMBL/GenBank/DDBJ databases">
        <title>Analysis of the biochemical properties, biological activity and biotechnological potential of siderophores and biosurfactants produced by Antarctic psychrotolerant bacteria.</title>
        <authorList>
            <person name="Styczynski M."/>
            <person name="Krucon T."/>
            <person name="Decewicz P."/>
            <person name="Dziewit L."/>
        </authorList>
    </citation>
    <scope>NUCLEOTIDE SEQUENCE [LARGE SCALE GENOMIC DNA]</scope>
    <source>
        <strain evidence="2 3">ANT_H27</strain>
    </source>
</reference>
<keyword evidence="1" id="KW-1133">Transmembrane helix</keyword>
<accession>A0A5B0EKM7</accession>
<organism evidence="2 3">
    <name type="scientific">Paeniglutamicibacter gangotriensis</name>
    <dbReference type="NCBI Taxonomy" id="254787"/>
    <lineage>
        <taxon>Bacteria</taxon>
        <taxon>Bacillati</taxon>
        <taxon>Actinomycetota</taxon>
        <taxon>Actinomycetes</taxon>
        <taxon>Micrococcales</taxon>
        <taxon>Micrococcaceae</taxon>
        <taxon>Paeniglutamicibacter</taxon>
    </lineage>
</organism>
<proteinExistence type="predicted"/>
<dbReference type="AlphaFoldDB" id="A0A5B0EKM7"/>
<dbReference type="Pfam" id="PF13803">
    <property type="entry name" value="DUF4184"/>
    <property type="match status" value="1"/>
</dbReference>
<dbReference type="InterPro" id="IPR025238">
    <property type="entry name" value="DUF4184"/>
</dbReference>
<dbReference type="Proteomes" id="UP000323856">
    <property type="component" value="Unassembled WGS sequence"/>
</dbReference>
<keyword evidence="1" id="KW-0472">Membrane</keyword>
<evidence type="ECO:0000313" key="2">
    <source>
        <dbReference type="EMBL" id="KAA0977899.1"/>
    </source>
</evidence>
<comment type="caution">
    <text evidence="2">The sequence shown here is derived from an EMBL/GenBank/DDBJ whole genome shotgun (WGS) entry which is preliminary data.</text>
</comment>
<evidence type="ECO:0000313" key="3">
    <source>
        <dbReference type="Proteomes" id="UP000323856"/>
    </source>
</evidence>
<name>A0A5B0EKM7_9MICC</name>
<dbReference type="OrthoDB" id="9766267at2"/>